<feature type="chain" id="PRO_5014856808" evidence="2">
    <location>
        <begin position="22"/>
        <end position="159"/>
    </location>
</feature>
<evidence type="ECO:0000313" key="3">
    <source>
        <dbReference type="EMBL" id="MBW60809.1"/>
    </source>
</evidence>
<sequence length="159" mass="18988">MVIARPCILWFFRLCIHLNASWRLFMTINAHPRGGIMSMLTMSPYLPNVSDSSSCWTSFDRWPTHKVVLQTLKCSFLISGNPFRFLSRSCSFSRSRSLFEVPRSREERRRDDLGERDVDRERECDRDERPRLRPLLVPPRRSRGERDRLLRRDEDEDDL</sequence>
<protein>
    <submittedName>
        <fullName evidence="3">Putative secreted protein</fullName>
    </submittedName>
</protein>
<keyword evidence="2" id="KW-0732">Signal</keyword>
<evidence type="ECO:0000256" key="1">
    <source>
        <dbReference type="SAM" id="MobiDB-lite"/>
    </source>
</evidence>
<reference evidence="3" key="1">
    <citation type="submission" date="2018-01" db="EMBL/GenBank/DDBJ databases">
        <title>An insight into the sialome of Amazonian anophelines.</title>
        <authorList>
            <person name="Ribeiro J.M."/>
            <person name="Scarpassa V."/>
            <person name="Calvo E."/>
        </authorList>
    </citation>
    <scope>NUCLEOTIDE SEQUENCE</scope>
    <source>
        <tissue evidence="3">Salivary glands</tissue>
    </source>
</reference>
<accession>A0A2M4C6B3</accession>
<proteinExistence type="predicted"/>
<feature type="signal peptide" evidence="2">
    <location>
        <begin position="1"/>
        <end position="21"/>
    </location>
</feature>
<feature type="compositionally biased region" description="Basic and acidic residues" evidence="1">
    <location>
        <begin position="142"/>
        <end position="153"/>
    </location>
</feature>
<organism evidence="3">
    <name type="scientific">Anopheles marajoara</name>
    <dbReference type="NCBI Taxonomy" id="58244"/>
    <lineage>
        <taxon>Eukaryota</taxon>
        <taxon>Metazoa</taxon>
        <taxon>Ecdysozoa</taxon>
        <taxon>Arthropoda</taxon>
        <taxon>Hexapoda</taxon>
        <taxon>Insecta</taxon>
        <taxon>Pterygota</taxon>
        <taxon>Neoptera</taxon>
        <taxon>Endopterygota</taxon>
        <taxon>Diptera</taxon>
        <taxon>Nematocera</taxon>
        <taxon>Culicoidea</taxon>
        <taxon>Culicidae</taxon>
        <taxon>Anophelinae</taxon>
        <taxon>Anopheles</taxon>
    </lineage>
</organism>
<name>A0A2M4C6B3_9DIPT</name>
<feature type="region of interest" description="Disordered" evidence="1">
    <location>
        <begin position="103"/>
        <end position="159"/>
    </location>
</feature>
<dbReference type="EMBL" id="GGFJ01011668">
    <property type="protein sequence ID" value="MBW60809.1"/>
    <property type="molecule type" value="Transcribed_RNA"/>
</dbReference>
<evidence type="ECO:0000256" key="2">
    <source>
        <dbReference type="SAM" id="SignalP"/>
    </source>
</evidence>
<dbReference type="AlphaFoldDB" id="A0A2M4C6B3"/>
<feature type="compositionally biased region" description="Basic and acidic residues" evidence="1">
    <location>
        <begin position="103"/>
        <end position="131"/>
    </location>
</feature>